<dbReference type="InterPro" id="IPR027417">
    <property type="entry name" value="P-loop_NTPase"/>
</dbReference>
<reference evidence="1 2" key="1">
    <citation type="submission" date="2019-06" db="EMBL/GenBank/DDBJ databases">
        <title>Sequencing the genomes of 1000 actinobacteria strains.</title>
        <authorList>
            <person name="Klenk H.-P."/>
        </authorList>
    </citation>
    <scope>NUCLEOTIDE SEQUENCE [LARGE SCALE GENOMIC DNA]</scope>
    <source>
        <strain evidence="1 2">DSM 24683</strain>
    </source>
</reference>
<dbReference type="Gene3D" id="3.40.50.300">
    <property type="entry name" value="P-loop containing nucleotide triphosphate hydrolases"/>
    <property type="match status" value="1"/>
</dbReference>
<dbReference type="RefSeq" id="WP_145806159.1">
    <property type="nucleotide sequence ID" value="NZ_VIVK01000001.1"/>
</dbReference>
<dbReference type="EMBL" id="VIVK01000001">
    <property type="protein sequence ID" value="TWD81367.1"/>
    <property type="molecule type" value="Genomic_DNA"/>
</dbReference>
<keyword evidence="2" id="KW-1185">Reference proteome</keyword>
<name>A0A561BR54_9ACTN</name>
<accession>A0A561BR54</accession>
<dbReference type="OrthoDB" id="5019413at2"/>
<evidence type="ECO:0000313" key="2">
    <source>
        <dbReference type="Proteomes" id="UP000318380"/>
    </source>
</evidence>
<evidence type="ECO:0000313" key="1">
    <source>
        <dbReference type="EMBL" id="TWD81367.1"/>
    </source>
</evidence>
<dbReference type="SUPFAM" id="SSF52540">
    <property type="entry name" value="P-loop containing nucleoside triphosphate hydrolases"/>
    <property type="match status" value="1"/>
</dbReference>
<sequence length="175" mass="18987">MGLIYVTGASGAGKSTVLGELRRRGFVAHGTDEDGLARWYENSTHREASMPADPDRRDDDWYAHHTYRLPPDTVRRLAAEVGDDIGFVCGTVGNDNEIWDLFTSVVSLSVDATTIRRRLGARGDGFGSTEAEVRRILAWHKNVDADNARFGAVLVDATGPVSEVVDRVLASIGTG</sequence>
<comment type="caution">
    <text evidence="1">The sequence shown here is derived from an EMBL/GenBank/DDBJ whole genome shotgun (WGS) entry which is preliminary data.</text>
</comment>
<dbReference type="AlphaFoldDB" id="A0A561BR54"/>
<organism evidence="1 2">
    <name type="scientific">Kribbella amoyensis</name>
    <dbReference type="NCBI Taxonomy" id="996641"/>
    <lineage>
        <taxon>Bacteria</taxon>
        <taxon>Bacillati</taxon>
        <taxon>Actinomycetota</taxon>
        <taxon>Actinomycetes</taxon>
        <taxon>Propionibacteriales</taxon>
        <taxon>Kribbellaceae</taxon>
        <taxon>Kribbella</taxon>
    </lineage>
</organism>
<proteinExistence type="predicted"/>
<dbReference type="GO" id="GO:0016301">
    <property type="term" value="F:kinase activity"/>
    <property type="evidence" value="ECO:0007669"/>
    <property type="project" value="UniProtKB-KW"/>
</dbReference>
<gene>
    <name evidence="1" type="ORF">FB561_2480</name>
</gene>
<dbReference type="Pfam" id="PF13238">
    <property type="entry name" value="AAA_18"/>
    <property type="match status" value="1"/>
</dbReference>
<keyword evidence="1" id="KW-0418">Kinase</keyword>
<protein>
    <submittedName>
        <fullName evidence="1">Ribose 1,5-bisphosphokinase PhnN</fullName>
    </submittedName>
</protein>
<keyword evidence="1" id="KW-0808">Transferase</keyword>
<dbReference type="Proteomes" id="UP000318380">
    <property type="component" value="Unassembled WGS sequence"/>
</dbReference>